<dbReference type="Proteomes" id="UP000796880">
    <property type="component" value="Unassembled WGS sequence"/>
</dbReference>
<comment type="caution">
    <text evidence="2">The sequence shown here is derived from an EMBL/GenBank/DDBJ whole genome shotgun (WGS) entry which is preliminary data.</text>
</comment>
<proteinExistence type="predicted"/>
<reference evidence="2" key="1">
    <citation type="submission" date="2020-03" db="EMBL/GenBank/DDBJ databases">
        <title>A high-quality chromosome-level genome assembly of a woody plant with both climbing and erect habits, Rhamnella rubrinervis.</title>
        <authorList>
            <person name="Lu Z."/>
            <person name="Yang Y."/>
            <person name="Zhu X."/>
            <person name="Sun Y."/>
        </authorList>
    </citation>
    <scope>NUCLEOTIDE SEQUENCE</scope>
    <source>
        <strain evidence="2">BYM</strain>
        <tissue evidence="2">Leaf</tissue>
    </source>
</reference>
<evidence type="ECO:0000313" key="2">
    <source>
        <dbReference type="EMBL" id="KAF3450428.1"/>
    </source>
</evidence>
<gene>
    <name evidence="2" type="ORF">FNV43_RR06509</name>
</gene>
<dbReference type="EMBL" id="VOIH02000003">
    <property type="protein sequence ID" value="KAF3450428.1"/>
    <property type="molecule type" value="Genomic_DNA"/>
</dbReference>
<evidence type="ECO:0000256" key="1">
    <source>
        <dbReference type="SAM" id="MobiDB-lite"/>
    </source>
</evidence>
<evidence type="ECO:0000313" key="3">
    <source>
        <dbReference type="Proteomes" id="UP000796880"/>
    </source>
</evidence>
<protein>
    <submittedName>
        <fullName evidence="2">Uncharacterized protein</fullName>
    </submittedName>
</protein>
<dbReference type="AlphaFoldDB" id="A0A8K0MLV0"/>
<organism evidence="2 3">
    <name type="scientific">Rhamnella rubrinervis</name>
    <dbReference type="NCBI Taxonomy" id="2594499"/>
    <lineage>
        <taxon>Eukaryota</taxon>
        <taxon>Viridiplantae</taxon>
        <taxon>Streptophyta</taxon>
        <taxon>Embryophyta</taxon>
        <taxon>Tracheophyta</taxon>
        <taxon>Spermatophyta</taxon>
        <taxon>Magnoliopsida</taxon>
        <taxon>eudicotyledons</taxon>
        <taxon>Gunneridae</taxon>
        <taxon>Pentapetalae</taxon>
        <taxon>rosids</taxon>
        <taxon>fabids</taxon>
        <taxon>Rosales</taxon>
        <taxon>Rhamnaceae</taxon>
        <taxon>rhamnoid group</taxon>
        <taxon>Rhamneae</taxon>
        <taxon>Rhamnella</taxon>
    </lineage>
</organism>
<feature type="region of interest" description="Disordered" evidence="1">
    <location>
        <begin position="50"/>
        <end position="69"/>
    </location>
</feature>
<name>A0A8K0MLV0_9ROSA</name>
<sequence>MGQWFNHTSYFVCGGLDTLVVESMAIRVVTSVKEPSARSFSVRRSHWEDVSSTSSGGYRDVGLNEDSRRAGEREDITMFPRPVRRGSYGAARWAYVRTGFEDHPSLAPRGGPTRMPRILWTQMVTCLMATRPSPSALRTLICGMSLLVIKMSRPSRNVHPEPENSSGDSTGRLLEAIKLLVAQNVQQQR</sequence>
<accession>A0A8K0MLV0</accession>
<keyword evidence="3" id="KW-1185">Reference proteome</keyword>